<sequence>MKGFKKQIWMLLLAVAFVGCNQHQEKKEQKGEVVKFDNRIAADASYAVMNRILKAKETPISEIKFEKGTYHFYPNKAYEMYRNISNHDDQLTVTPFPIVGLENITIDGQGSTFVFHGVMIPFIIHQSKNVSVKNLSIDWGMSFHSEGVVVANDQKNNTYDLQYSKEYPYEIRNGQLTFLKEYYSHNMGQSILFDPKTKAVAYATENYSNWFSVVKKVQVQQNLKEVKYPYKTDKQDPIHSYVGKEFKGYVKEVKPGVVRVFNHTKKLPKVGLILVSKGDKTVNRTSPGFHITETFGFNGNNVNINHAGGMGVIAENSADLILDNFNVVPSKGRMVSSTADATHFVGCRGKIQITNSTFNNQLDDAANIHGAYKEVFDVIDKHTIGIRSGHFQQKGFLLGYKGDKIALVREAESLSPYKTITLKSYKKINGRYAIATFEEELPERIIAGDLLENLDAYPEVVIKNCTISRNRARGLLLGSKKSTLVENNYFHTEMSAIVGPAHVDHWYEASVCANVTIKNNTFQDCAYGGPNQSVIVLTAEKDIKELTFKNIVIENNTFNQFDNLILDIDKTENLVFKGNTITNSGTFPQLHPKNPAFKVQKSKDIQFVDNTYKGTAKQILKSDNSVSNLKFQ</sequence>
<dbReference type="InterPro" id="IPR012334">
    <property type="entry name" value="Pectin_lyas_fold"/>
</dbReference>
<keyword evidence="6" id="KW-0326">Glycosidase</keyword>
<keyword evidence="11" id="KW-1185">Reference proteome</keyword>
<protein>
    <recommendedName>
        <fullName evidence="12">Right handed beta helix region</fullName>
    </recommendedName>
</protein>
<evidence type="ECO:0000259" key="8">
    <source>
        <dbReference type="Pfam" id="PF23763"/>
    </source>
</evidence>
<dbReference type="Pfam" id="PF23764">
    <property type="entry name" value="Beta-barrel_GLAA-B_II"/>
    <property type="match status" value="1"/>
</dbReference>
<evidence type="ECO:0000256" key="4">
    <source>
        <dbReference type="ARBA" id="ARBA00022737"/>
    </source>
</evidence>
<evidence type="ECO:0000256" key="5">
    <source>
        <dbReference type="ARBA" id="ARBA00022801"/>
    </source>
</evidence>
<dbReference type="SUPFAM" id="SSF51126">
    <property type="entry name" value="Pectin lyase-like"/>
    <property type="match status" value="2"/>
</dbReference>
<feature type="domain" description="GLAA-B beta-barrel" evidence="8">
    <location>
        <begin position="145"/>
        <end position="274"/>
    </location>
</feature>
<dbReference type="RefSeq" id="WP_243846505.1">
    <property type="nucleotide sequence ID" value="NZ_JAASQL010000001.1"/>
</dbReference>
<comment type="catalytic activity">
    <reaction evidence="2">
        <text>Hydrolysis of terminal, non-reducing branched (1-&gt;3)-alpha-D-galactosidic residues, producing free D-galactose.</text>
        <dbReference type="EC" id="3.2.1.n1"/>
    </reaction>
</comment>
<evidence type="ECO:0000259" key="7">
    <source>
        <dbReference type="Pfam" id="PF13229"/>
    </source>
</evidence>
<feature type="domain" description="GLAA-B beta-barrel" evidence="9">
    <location>
        <begin position="383"/>
        <end position="451"/>
    </location>
</feature>
<dbReference type="EMBL" id="JAASQL010000001">
    <property type="protein sequence ID" value="NIJ44834.1"/>
    <property type="molecule type" value="Genomic_DNA"/>
</dbReference>
<keyword evidence="3" id="KW-0732">Signal</keyword>
<evidence type="ECO:0000256" key="6">
    <source>
        <dbReference type="ARBA" id="ARBA00023295"/>
    </source>
</evidence>
<evidence type="ECO:0000256" key="2">
    <source>
        <dbReference type="ARBA" id="ARBA00001271"/>
    </source>
</evidence>
<dbReference type="PROSITE" id="PS51257">
    <property type="entry name" value="PROKAR_LIPOPROTEIN"/>
    <property type="match status" value="1"/>
</dbReference>
<gene>
    <name evidence="10" type="ORF">FHR24_001273</name>
</gene>
<dbReference type="SMART" id="SM00710">
    <property type="entry name" value="PbH1"/>
    <property type="match status" value="4"/>
</dbReference>
<evidence type="ECO:0000313" key="10">
    <source>
        <dbReference type="EMBL" id="NIJ44834.1"/>
    </source>
</evidence>
<dbReference type="Pfam" id="PF23763">
    <property type="entry name" value="Beta-barrel_GLAA-B_I"/>
    <property type="match status" value="1"/>
</dbReference>
<keyword evidence="5" id="KW-0378">Hydrolase</keyword>
<dbReference type="InterPro" id="IPR006626">
    <property type="entry name" value="PbH1"/>
</dbReference>
<dbReference type="Gene3D" id="2.160.20.10">
    <property type="entry name" value="Single-stranded right-handed beta-helix, Pectin lyase-like"/>
    <property type="match status" value="1"/>
</dbReference>
<proteinExistence type="predicted"/>
<dbReference type="InterPro" id="IPR011050">
    <property type="entry name" value="Pectin_lyase_fold/virulence"/>
</dbReference>
<comment type="catalytic activity">
    <reaction evidence="1">
        <text>Hydrolysis of terminal, non-reducing alpha-D-galactose residues in alpha-D-galactosides, including galactose oligosaccharides, galactomannans and galactolipids.</text>
        <dbReference type="EC" id="3.2.1.22"/>
    </reaction>
</comment>
<keyword evidence="4" id="KW-0677">Repeat</keyword>
<evidence type="ECO:0000313" key="11">
    <source>
        <dbReference type="Proteomes" id="UP000745859"/>
    </source>
</evidence>
<reference evidence="10 11" key="1">
    <citation type="submission" date="2020-03" db="EMBL/GenBank/DDBJ databases">
        <title>Genomic Encyclopedia of Type Strains, Phase IV (KMG-IV): sequencing the most valuable type-strain genomes for metagenomic binning, comparative biology and taxonomic classification.</title>
        <authorList>
            <person name="Goeker M."/>
        </authorList>
    </citation>
    <scope>NUCLEOTIDE SEQUENCE [LARGE SCALE GENOMIC DNA]</scope>
    <source>
        <strain evidence="10 11">DSM 101599</strain>
    </source>
</reference>
<organism evidence="10 11">
    <name type="scientific">Wenyingzhuangia heitensis</name>
    <dbReference type="NCBI Taxonomy" id="1487859"/>
    <lineage>
        <taxon>Bacteria</taxon>
        <taxon>Pseudomonadati</taxon>
        <taxon>Bacteroidota</taxon>
        <taxon>Flavobacteriia</taxon>
        <taxon>Flavobacteriales</taxon>
        <taxon>Flavobacteriaceae</taxon>
        <taxon>Wenyingzhuangia</taxon>
    </lineage>
</organism>
<feature type="domain" description="Right handed beta helix" evidence="7">
    <location>
        <begin position="460"/>
        <end position="626"/>
    </location>
</feature>
<name>A0ABX0U7L7_9FLAO</name>
<dbReference type="Pfam" id="PF13229">
    <property type="entry name" value="Beta_helix"/>
    <property type="match status" value="1"/>
</dbReference>
<dbReference type="InterPro" id="IPR056441">
    <property type="entry name" value="Beta-barrel_GLAA-B_II"/>
</dbReference>
<evidence type="ECO:0000256" key="3">
    <source>
        <dbReference type="ARBA" id="ARBA00022729"/>
    </source>
</evidence>
<accession>A0ABX0U7L7</accession>
<dbReference type="InterPro" id="IPR057275">
    <property type="entry name" value="Beta-barrel_GLAA-B_I"/>
</dbReference>
<evidence type="ECO:0000259" key="9">
    <source>
        <dbReference type="Pfam" id="PF23764"/>
    </source>
</evidence>
<dbReference type="Proteomes" id="UP000745859">
    <property type="component" value="Unassembled WGS sequence"/>
</dbReference>
<dbReference type="InterPro" id="IPR039448">
    <property type="entry name" value="Beta_helix"/>
</dbReference>
<evidence type="ECO:0000256" key="1">
    <source>
        <dbReference type="ARBA" id="ARBA00001255"/>
    </source>
</evidence>
<evidence type="ECO:0008006" key="12">
    <source>
        <dbReference type="Google" id="ProtNLM"/>
    </source>
</evidence>
<comment type="caution">
    <text evidence="10">The sequence shown here is derived from an EMBL/GenBank/DDBJ whole genome shotgun (WGS) entry which is preliminary data.</text>
</comment>